<accession>A0A4P6XPY0</accession>
<dbReference type="InterPro" id="IPR051727">
    <property type="entry name" value="DnaJ_C3_Co-chaperones"/>
</dbReference>
<dbReference type="InterPro" id="IPR036869">
    <property type="entry name" value="J_dom_sf"/>
</dbReference>
<organism evidence="7 8">
    <name type="scientific">Metschnikowia aff. pulcherrima</name>
    <dbReference type="NCBI Taxonomy" id="2163413"/>
    <lineage>
        <taxon>Eukaryota</taxon>
        <taxon>Fungi</taxon>
        <taxon>Dikarya</taxon>
        <taxon>Ascomycota</taxon>
        <taxon>Saccharomycotina</taxon>
        <taxon>Pichiomycetes</taxon>
        <taxon>Metschnikowiaceae</taxon>
        <taxon>Metschnikowia</taxon>
    </lineage>
</organism>
<dbReference type="Proteomes" id="UP000292447">
    <property type="component" value="Chromosome IV"/>
</dbReference>
<dbReference type="GO" id="GO:0051787">
    <property type="term" value="F:misfolded protein binding"/>
    <property type="evidence" value="ECO:0007669"/>
    <property type="project" value="TreeGrafter"/>
</dbReference>
<dbReference type="GO" id="GO:0051087">
    <property type="term" value="F:protein-folding chaperone binding"/>
    <property type="evidence" value="ECO:0007669"/>
    <property type="project" value="TreeGrafter"/>
</dbReference>
<dbReference type="SUPFAM" id="SSF48452">
    <property type="entry name" value="TPR-like"/>
    <property type="match status" value="1"/>
</dbReference>
<evidence type="ECO:0000256" key="1">
    <source>
        <dbReference type="ARBA" id="ARBA00004240"/>
    </source>
</evidence>
<reference evidence="8" key="1">
    <citation type="submission" date="2019-03" db="EMBL/GenBank/DDBJ databases">
        <title>Snf2 controls pulcherriminic acid biosynthesis and connects pigmentation and antifungal activity of the yeast Metschnikowia pulcherrima.</title>
        <authorList>
            <person name="Gore-Lloyd D."/>
            <person name="Sumann I."/>
            <person name="Brachmann A.O."/>
            <person name="Schneeberger K."/>
            <person name="Ortiz-Merino R.A."/>
            <person name="Moreno-Beltran M."/>
            <person name="Schlaefli M."/>
            <person name="Kirner P."/>
            <person name="Santos Kron A."/>
            <person name="Wolfe K.H."/>
            <person name="Piel J."/>
            <person name="Ahrens C.H."/>
            <person name="Henk D."/>
            <person name="Freimoser F.M."/>
        </authorList>
    </citation>
    <scope>NUCLEOTIDE SEQUENCE [LARGE SCALE GENOMIC DNA]</scope>
    <source>
        <strain evidence="8">APC 1.2</strain>
    </source>
</reference>
<comment type="subcellular location">
    <subcellularLocation>
        <location evidence="1">Endoplasmic reticulum</location>
    </subcellularLocation>
</comment>
<evidence type="ECO:0000256" key="5">
    <source>
        <dbReference type="SAM" id="SignalP"/>
    </source>
</evidence>
<sequence length="597" mass="68871">MKKAYLFLLLALASASSSGNEIDWTLRIQHAQKLLLLHGSTIDVLTEYDDLVLAMGKAAETVPQNALSQVYYQRSLVEMSLGKTTLAAADLTQALSIDSTFQPAANKLMEIWLDRGQFHELKAKFSESEYPDAYARIAEWEAAHAEIGAVLNKNDEASLDHGLDLVDSTLLRITSNYALVYELRLQLLKKKALLAHKRGEQPPYGDIVRDYSRLIKVLPQKSLAQYLDFSQYILFTRGNFEEAWNAVKAGLRIDNDHKPCGSLSKIYNRLQHVFKPLAKYFVLDEFLYPSTDKILDVSDDVLNDFDVDFKAVFDALTGPLTLSKRDMKDLPASIKTVNDFIIYRAREFAHSEFGERKMGDTLPFIKTMHKFLCEASVRSKGDKKKHCALVKDSEQPFFPKHLLQIDTLLKKKDYHAAKELLASYNKNIQKTSLFQKRWSPIQDFEHRQQQQRQQQQYQQQQQRQQQHHRQQQQQQQQQSGIDRSKDYYKVLDVSKDADEKTLKKAYRTQTLKYHPDKYKGTDLTEKQIELKMQDINEAYEILSNPEKRAEYDRPLETHHGGAHYQQNHGAQNVHFNFDPDQFMGHFGGNGGFKVHFG</sequence>
<dbReference type="SUPFAM" id="SSF46565">
    <property type="entry name" value="Chaperone J-domain"/>
    <property type="match status" value="1"/>
</dbReference>
<proteinExistence type="predicted"/>
<keyword evidence="8" id="KW-1185">Reference proteome</keyword>
<feature type="signal peptide" evidence="5">
    <location>
        <begin position="1"/>
        <end position="19"/>
    </location>
</feature>
<keyword evidence="3" id="KW-0256">Endoplasmic reticulum</keyword>
<feature type="domain" description="J" evidence="6">
    <location>
        <begin position="486"/>
        <end position="555"/>
    </location>
</feature>
<name>A0A4P6XPY0_9ASCO</name>
<dbReference type="CDD" id="cd06257">
    <property type="entry name" value="DnaJ"/>
    <property type="match status" value="1"/>
</dbReference>
<dbReference type="InterPro" id="IPR001623">
    <property type="entry name" value="DnaJ_domain"/>
</dbReference>
<evidence type="ECO:0000256" key="4">
    <source>
        <dbReference type="SAM" id="MobiDB-lite"/>
    </source>
</evidence>
<dbReference type="SMART" id="SM00271">
    <property type="entry name" value="DnaJ"/>
    <property type="match status" value="1"/>
</dbReference>
<feature type="compositionally biased region" description="Low complexity" evidence="4">
    <location>
        <begin position="450"/>
        <end position="464"/>
    </location>
</feature>
<evidence type="ECO:0000256" key="3">
    <source>
        <dbReference type="ARBA" id="ARBA00022824"/>
    </source>
</evidence>
<dbReference type="PANTHER" id="PTHR44140">
    <property type="entry name" value="LD25575P"/>
    <property type="match status" value="1"/>
</dbReference>
<dbReference type="PRINTS" id="PR00625">
    <property type="entry name" value="JDOMAIN"/>
</dbReference>
<feature type="chain" id="PRO_5020326203" evidence="5">
    <location>
        <begin position="20"/>
        <end position="597"/>
    </location>
</feature>
<dbReference type="PROSITE" id="PS50076">
    <property type="entry name" value="DNAJ_2"/>
    <property type="match status" value="1"/>
</dbReference>
<evidence type="ECO:0000313" key="8">
    <source>
        <dbReference type="Proteomes" id="UP000292447"/>
    </source>
</evidence>
<evidence type="ECO:0000256" key="2">
    <source>
        <dbReference type="ARBA" id="ARBA00022729"/>
    </source>
</evidence>
<dbReference type="GO" id="GO:0034975">
    <property type="term" value="P:protein folding in endoplasmic reticulum"/>
    <property type="evidence" value="ECO:0007669"/>
    <property type="project" value="TreeGrafter"/>
</dbReference>
<dbReference type="PANTHER" id="PTHR44140:SF2">
    <property type="entry name" value="LD25575P"/>
    <property type="match status" value="1"/>
</dbReference>
<feature type="region of interest" description="Disordered" evidence="4">
    <location>
        <begin position="444"/>
        <end position="486"/>
    </location>
</feature>
<dbReference type="InterPro" id="IPR011990">
    <property type="entry name" value="TPR-like_helical_dom_sf"/>
</dbReference>
<dbReference type="AlphaFoldDB" id="A0A4P6XPY0"/>
<keyword evidence="2 5" id="KW-0732">Signal</keyword>
<dbReference type="GO" id="GO:0005783">
    <property type="term" value="C:endoplasmic reticulum"/>
    <property type="evidence" value="ECO:0007669"/>
    <property type="project" value="UniProtKB-SubCell"/>
</dbReference>
<dbReference type="Pfam" id="PF00226">
    <property type="entry name" value="DnaJ"/>
    <property type="match status" value="1"/>
</dbReference>
<protein>
    <submittedName>
        <fullName evidence="7">DnaJ family protein C member 3</fullName>
    </submittedName>
</protein>
<dbReference type="STRING" id="2163413.A0A4P6XPY0"/>
<dbReference type="EMBL" id="CP034459">
    <property type="protein sequence ID" value="QBM89440.1"/>
    <property type="molecule type" value="Genomic_DNA"/>
</dbReference>
<dbReference type="Gene3D" id="1.10.287.110">
    <property type="entry name" value="DnaJ domain"/>
    <property type="match status" value="1"/>
</dbReference>
<evidence type="ECO:0000259" key="6">
    <source>
        <dbReference type="PROSITE" id="PS50076"/>
    </source>
</evidence>
<evidence type="ECO:0000313" key="7">
    <source>
        <dbReference type="EMBL" id="QBM89440.1"/>
    </source>
</evidence>
<gene>
    <name evidence="7" type="primary">MPUL0D05120</name>
    <name evidence="7" type="ORF">METSCH_D05120</name>
</gene>
<dbReference type="Gene3D" id="1.25.40.10">
    <property type="entry name" value="Tetratricopeptide repeat domain"/>
    <property type="match status" value="1"/>
</dbReference>